<gene>
    <name evidence="3" type="ORF">J2Y00_001641</name>
</gene>
<reference evidence="3" key="1">
    <citation type="submission" date="2023-07" db="EMBL/GenBank/DDBJ databases">
        <title>Sorghum-associated microbial communities from plants grown in Nebraska, USA.</title>
        <authorList>
            <person name="Schachtman D."/>
        </authorList>
    </citation>
    <scope>NUCLEOTIDE SEQUENCE</scope>
    <source>
        <strain evidence="3">BE330</strain>
    </source>
</reference>
<sequence>MRKRTTLLLPLVLSACAPTLTAPNASGADGLFLQAVTGNNLFEIQSSRVALSTSTTPAVRSYAQMLLDDHLAAQNQVAALALTRGVPLPKALPPELQLKVVTLSGLNSAAFDAAYLHEQVLAHQLTLSLIQNERTAGRDPSVTAFAERQAPVIQGHLQRARTLLGTP</sequence>
<dbReference type="PROSITE" id="PS51257">
    <property type="entry name" value="PROKAR_LIPOPROTEIN"/>
    <property type="match status" value="1"/>
</dbReference>
<evidence type="ECO:0000313" key="4">
    <source>
        <dbReference type="Proteomes" id="UP001185331"/>
    </source>
</evidence>
<dbReference type="AlphaFoldDB" id="A0AAE3XDH0"/>
<protein>
    <submittedName>
        <fullName evidence="3">Membrane protein</fullName>
    </submittedName>
</protein>
<dbReference type="EMBL" id="JAVDQK010000003">
    <property type="protein sequence ID" value="MDR6218080.1"/>
    <property type="molecule type" value="Genomic_DNA"/>
</dbReference>
<accession>A0AAE3XDH0</accession>
<evidence type="ECO:0000313" key="3">
    <source>
        <dbReference type="EMBL" id="MDR6218080.1"/>
    </source>
</evidence>
<feature type="chain" id="PRO_5042186676" evidence="1">
    <location>
        <begin position="23"/>
        <end position="167"/>
    </location>
</feature>
<organism evidence="3 4">
    <name type="scientific">Deinococcus soli</name>
    <name type="common">ex Cha et al. 2016</name>
    <dbReference type="NCBI Taxonomy" id="1309411"/>
    <lineage>
        <taxon>Bacteria</taxon>
        <taxon>Thermotogati</taxon>
        <taxon>Deinococcota</taxon>
        <taxon>Deinococci</taxon>
        <taxon>Deinococcales</taxon>
        <taxon>Deinococcaceae</taxon>
        <taxon>Deinococcus</taxon>
    </lineage>
</organism>
<feature type="domain" description="DUF4142" evidence="2">
    <location>
        <begin position="29"/>
        <end position="163"/>
    </location>
</feature>
<dbReference type="PANTHER" id="PTHR38593">
    <property type="entry name" value="BLR2558 PROTEIN"/>
    <property type="match status" value="1"/>
</dbReference>
<dbReference type="RefSeq" id="WP_217611731.1">
    <property type="nucleotide sequence ID" value="NZ_JAVDQJ010000003.1"/>
</dbReference>
<name>A0AAE3XDH0_9DEIO</name>
<dbReference type="InterPro" id="IPR025419">
    <property type="entry name" value="DUF4142"/>
</dbReference>
<evidence type="ECO:0000259" key="2">
    <source>
        <dbReference type="Pfam" id="PF13628"/>
    </source>
</evidence>
<dbReference type="Proteomes" id="UP001185331">
    <property type="component" value="Unassembled WGS sequence"/>
</dbReference>
<keyword evidence="1" id="KW-0732">Signal</keyword>
<proteinExistence type="predicted"/>
<evidence type="ECO:0000256" key="1">
    <source>
        <dbReference type="SAM" id="SignalP"/>
    </source>
</evidence>
<comment type="caution">
    <text evidence="3">The sequence shown here is derived from an EMBL/GenBank/DDBJ whole genome shotgun (WGS) entry which is preliminary data.</text>
</comment>
<dbReference type="PANTHER" id="PTHR38593:SF1">
    <property type="entry name" value="BLR2558 PROTEIN"/>
    <property type="match status" value="1"/>
</dbReference>
<feature type="signal peptide" evidence="1">
    <location>
        <begin position="1"/>
        <end position="22"/>
    </location>
</feature>
<dbReference type="Pfam" id="PF13628">
    <property type="entry name" value="DUF4142"/>
    <property type="match status" value="1"/>
</dbReference>